<dbReference type="STRING" id="886293.Sinac_4768"/>
<gene>
    <name evidence="1" type="ordered locus">Sinac_4768</name>
</gene>
<dbReference type="AlphaFoldDB" id="L0DJC2"/>
<dbReference type="HOGENOM" id="CLU_2571995_0_0_0"/>
<dbReference type="EMBL" id="CP003364">
    <property type="protein sequence ID" value="AGA28935.1"/>
    <property type="molecule type" value="Genomic_DNA"/>
</dbReference>
<evidence type="ECO:0008006" key="3">
    <source>
        <dbReference type="Google" id="ProtNLM"/>
    </source>
</evidence>
<accession>L0DJC2</accession>
<protein>
    <recommendedName>
        <fullName evidence="3">Transposase</fullName>
    </recommendedName>
</protein>
<organism evidence="1 2">
    <name type="scientific">Singulisphaera acidiphila (strain ATCC BAA-1392 / DSM 18658 / VKM B-2454 / MOB10)</name>
    <dbReference type="NCBI Taxonomy" id="886293"/>
    <lineage>
        <taxon>Bacteria</taxon>
        <taxon>Pseudomonadati</taxon>
        <taxon>Planctomycetota</taxon>
        <taxon>Planctomycetia</taxon>
        <taxon>Isosphaerales</taxon>
        <taxon>Isosphaeraceae</taxon>
        <taxon>Singulisphaera</taxon>
    </lineage>
</organism>
<evidence type="ECO:0000313" key="1">
    <source>
        <dbReference type="EMBL" id="AGA28935.1"/>
    </source>
</evidence>
<evidence type="ECO:0000313" key="2">
    <source>
        <dbReference type="Proteomes" id="UP000010798"/>
    </source>
</evidence>
<name>L0DJC2_SINAD</name>
<reference evidence="1 2" key="1">
    <citation type="submission" date="2012-02" db="EMBL/GenBank/DDBJ databases">
        <title>Complete sequence of chromosome of Singulisphaera acidiphila DSM 18658.</title>
        <authorList>
            <consortium name="US DOE Joint Genome Institute (JGI-PGF)"/>
            <person name="Lucas S."/>
            <person name="Copeland A."/>
            <person name="Lapidus A."/>
            <person name="Glavina del Rio T."/>
            <person name="Dalin E."/>
            <person name="Tice H."/>
            <person name="Bruce D."/>
            <person name="Goodwin L."/>
            <person name="Pitluck S."/>
            <person name="Peters L."/>
            <person name="Ovchinnikova G."/>
            <person name="Chertkov O."/>
            <person name="Kyrpides N."/>
            <person name="Mavromatis K."/>
            <person name="Ivanova N."/>
            <person name="Brettin T."/>
            <person name="Detter J.C."/>
            <person name="Han C."/>
            <person name="Larimer F."/>
            <person name="Land M."/>
            <person name="Hauser L."/>
            <person name="Markowitz V."/>
            <person name="Cheng J.-F."/>
            <person name="Hugenholtz P."/>
            <person name="Woyke T."/>
            <person name="Wu D."/>
            <person name="Tindall B."/>
            <person name="Pomrenke H."/>
            <person name="Brambilla E."/>
            <person name="Klenk H.-P."/>
            <person name="Eisen J.A."/>
        </authorList>
    </citation>
    <scope>NUCLEOTIDE SEQUENCE [LARGE SCALE GENOMIC DNA]</scope>
    <source>
        <strain evidence="2">ATCC BAA-1392 / DSM 18658 / VKM B-2454 / MOB10</strain>
    </source>
</reference>
<dbReference type="KEGG" id="saci:Sinac_4768"/>
<sequence>MDLHNEVTTYLRYGITKSAGEPKKGYQGSSQTCPHCHADARFVGYRPKGLLSLLGAIRLGRAYYLADSAIRAFAPAMTCWA</sequence>
<proteinExistence type="predicted"/>
<dbReference type="Proteomes" id="UP000010798">
    <property type="component" value="Chromosome"/>
</dbReference>
<keyword evidence="2" id="KW-1185">Reference proteome</keyword>